<evidence type="ECO:0000256" key="4">
    <source>
        <dbReference type="HAMAP-Rule" id="MF_00528"/>
    </source>
</evidence>
<dbReference type="SUPFAM" id="SSF52972">
    <property type="entry name" value="ITPase-like"/>
    <property type="match status" value="1"/>
</dbReference>
<comment type="catalytic activity">
    <reaction evidence="4">
        <text>a ribonucleoside 5'-triphosphate + H2O = a ribonucleoside 5'-phosphate + diphosphate + H(+)</text>
        <dbReference type="Rhea" id="RHEA:23996"/>
        <dbReference type="ChEBI" id="CHEBI:15377"/>
        <dbReference type="ChEBI" id="CHEBI:15378"/>
        <dbReference type="ChEBI" id="CHEBI:33019"/>
        <dbReference type="ChEBI" id="CHEBI:58043"/>
        <dbReference type="ChEBI" id="CHEBI:61557"/>
        <dbReference type="EC" id="3.6.1.9"/>
    </reaction>
</comment>
<keyword evidence="2 4" id="KW-0378">Hydrolase</keyword>
<evidence type="ECO:0000256" key="2">
    <source>
        <dbReference type="ARBA" id="ARBA00022801"/>
    </source>
</evidence>
<dbReference type="PIRSF" id="PIRSF006305">
    <property type="entry name" value="Maf"/>
    <property type="match status" value="1"/>
</dbReference>
<dbReference type="EMBL" id="AEUP01000028">
    <property type="protein sequence ID" value="EGE47534.1"/>
    <property type="molecule type" value="Genomic_DNA"/>
</dbReference>
<dbReference type="EC" id="3.6.1.9" evidence="4"/>
<dbReference type="PANTHER" id="PTHR43213:SF5">
    <property type="entry name" value="BIFUNCTIONAL DTTP_UTP PYROPHOSPHATASE_METHYLTRANSFERASE PROTEIN-RELATED"/>
    <property type="match status" value="1"/>
</dbReference>
<dbReference type="InterPro" id="IPR029001">
    <property type="entry name" value="ITPase-like_fam"/>
</dbReference>
<evidence type="ECO:0000256" key="3">
    <source>
        <dbReference type="ARBA" id="ARBA00023080"/>
    </source>
</evidence>
<dbReference type="Pfam" id="PF02545">
    <property type="entry name" value="Maf"/>
    <property type="match status" value="1"/>
</dbReference>
<dbReference type="GO" id="GO:0005737">
    <property type="term" value="C:cytoplasm"/>
    <property type="evidence" value="ECO:0007669"/>
    <property type="project" value="UniProtKB-SubCell"/>
</dbReference>
<comment type="catalytic activity">
    <reaction evidence="4">
        <text>a 2'-deoxyribonucleoside 5'-triphosphate + H2O = a 2'-deoxyribonucleoside 5'-phosphate + diphosphate + H(+)</text>
        <dbReference type="Rhea" id="RHEA:44644"/>
        <dbReference type="ChEBI" id="CHEBI:15377"/>
        <dbReference type="ChEBI" id="CHEBI:15378"/>
        <dbReference type="ChEBI" id="CHEBI:33019"/>
        <dbReference type="ChEBI" id="CHEBI:61560"/>
        <dbReference type="ChEBI" id="CHEBI:65317"/>
        <dbReference type="EC" id="3.6.1.9"/>
    </reaction>
</comment>
<dbReference type="Gene3D" id="3.90.950.10">
    <property type="match status" value="1"/>
</dbReference>
<dbReference type="InterPro" id="IPR003697">
    <property type="entry name" value="Maf-like"/>
</dbReference>
<dbReference type="PANTHER" id="PTHR43213">
    <property type="entry name" value="BIFUNCTIONAL DTTP/UTP PYROPHOSPHATASE/METHYLTRANSFERASE PROTEIN-RELATED"/>
    <property type="match status" value="1"/>
</dbReference>
<dbReference type="HAMAP" id="MF_00528">
    <property type="entry name" value="Maf"/>
    <property type="match status" value="1"/>
</dbReference>
<keyword evidence="4" id="KW-0963">Cytoplasm</keyword>
<proteinExistence type="inferred from homology"/>
<feature type="active site" description="Proton acceptor" evidence="4">
    <location>
        <position position="88"/>
    </location>
</feature>
<dbReference type="CDD" id="cd00555">
    <property type="entry name" value="Maf"/>
    <property type="match status" value="1"/>
</dbReference>
<comment type="cofactor">
    <cofactor evidence="1 4">
        <name>a divalent metal cation</name>
        <dbReference type="ChEBI" id="CHEBI:60240"/>
    </cofactor>
</comment>
<reference evidence="5 6" key="1">
    <citation type="journal article" date="2011" name="Science">
        <title>Drosophila microbiome modulates host developmental and metabolic homeostasis via insulin signaling.</title>
        <authorList>
            <person name="Shin S.C."/>
            <person name="Kim S.H."/>
            <person name="You H."/>
            <person name="Kim B."/>
            <person name="Kim A.C."/>
            <person name="Lee K.A."/>
            <person name="Yoon J.H."/>
            <person name="Ryu J.H."/>
            <person name="Lee W.J."/>
        </authorList>
    </citation>
    <scope>NUCLEOTIDE SEQUENCE [LARGE SCALE GENOMIC DNA]</scope>
    <source>
        <strain evidence="5 6">DM001</strain>
    </source>
</reference>
<dbReference type="Proteomes" id="UP000018454">
    <property type="component" value="Unassembled WGS sequence"/>
</dbReference>
<comment type="similarity">
    <text evidence="4">Belongs to the Maf family.</text>
</comment>
<organism evidence="5 6">
    <name type="scientific">Acetobacter pomorum DM001</name>
    <dbReference type="NCBI Taxonomy" id="945681"/>
    <lineage>
        <taxon>Bacteria</taxon>
        <taxon>Pseudomonadati</taxon>
        <taxon>Pseudomonadota</taxon>
        <taxon>Alphaproteobacteria</taxon>
        <taxon>Acetobacterales</taxon>
        <taxon>Acetobacteraceae</taxon>
        <taxon>Acetobacter</taxon>
    </lineage>
</organism>
<comment type="subcellular location">
    <subcellularLocation>
        <location evidence="4">Cytoplasm</location>
    </subcellularLocation>
</comment>
<comment type="function">
    <text evidence="4">Nucleoside triphosphate pyrophosphatase. May have a dual role in cell division arrest and in preventing the incorporation of modified nucleotides into cellular nucleic acids.</text>
</comment>
<sequence>MMQDLVLMPTPLQNRDSKLLLASGSFSRRKMLEDVGLDFDVQVGDVNEDILKAAGKREGWKPEAVALGLAEAKALSVQQPDAFIIGADQMLSCDSIWYDKPKDLAQAREQLLALRGHTHILHTAVALCRNGQVVWQHVDQPRLTMRLFSEAFLDAYLQTEGPACLASVGAYRLEGPGLQLFAYIEGDSFSIQGLPLLPLLEVLREMKVIFY</sequence>
<accession>F1YU95</accession>
<comment type="caution">
    <text evidence="5">The sequence shown here is derived from an EMBL/GenBank/DDBJ whole genome shotgun (WGS) entry which is preliminary data.</text>
</comment>
<evidence type="ECO:0000256" key="1">
    <source>
        <dbReference type="ARBA" id="ARBA00001968"/>
    </source>
</evidence>
<keyword evidence="3 4" id="KW-0546">Nucleotide metabolism</keyword>
<evidence type="ECO:0000313" key="5">
    <source>
        <dbReference type="EMBL" id="EGE47534.1"/>
    </source>
</evidence>
<dbReference type="GO" id="GO:0047429">
    <property type="term" value="F:nucleoside triphosphate diphosphatase activity"/>
    <property type="evidence" value="ECO:0007669"/>
    <property type="project" value="UniProtKB-EC"/>
</dbReference>
<evidence type="ECO:0000313" key="6">
    <source>
        <dbReference type="Proteomes" id="UP000018454"/>
    </source>
</evidence>
<comment type="caution">
    <text evidence="4">Lacks conserved residue(s) required for the propagation of feature annotation.</text>
</comment>
<protein>
    <recommendedName>
        <fullName evidence="4">Nucleoside triphosphate pyrophosphatase</fullName>
        <ecNumber evidence="4">3.6.1.9</ecNumber>
    </recommendedName>
    <alternativeName>
        <fullName evidence="4">Nucleotide pyrophosphatase</fullName>
        <shortName evidence="4">Nucleotide PPase</shortName>
    </alternativeName>
</protein>
<dbReference type="AlphaFoldDB" id="F1YU95"/>
<dbReference type="GO" id="GO:0009117">
    <property type="term" value="P:nucleotide metabolic process"/>
    <property type="evidence" value="ECO:0007669"/>
    <property type="project" value="UniProtKB-KW"/>
</dbReference>
<gene>
    <name evidence="5" type="primary">yceF</name>
    <name evidence="5" type="ORF">APO_1516</name>
</gene>
<name>F1YU95_9PROT</name>